<dbReference type="GeneID" id="8848788"/>
<evidence type="ECO:0000313" key="5">
    <source>
        <dbReference type="Proteomes" id="UP000006671"/>
    </source>
</evidence>
<keyword evidence="1" id="KW-0175">Coiled coil</keyword>
<keyword evidence="3" id="KW-1133">Transmembrane helix</keyword>
<feature type="region of interest" description="Disordered" evidence="2">
    <location>
        <begin position="58"/>
        <end position="102"/>
    </location>
</feature>
<dbReference type="RefSeq" id="XP_002679623.1">
    <property type="nucleotide sequence ID" value="XM_002679577.1"/>
</dbReference>
<keyword evidence="5" id="KW-1185">Reference proteome</keyword>
<name>D2V8X7_NAEGR</name>
<keyword evidence="3" id="KW-0472">Membrane</keyword>
<dbReference type="KEGG" id="ngr:NAEGRDRAFT_65319"/>
<evidence type="ECO:0000256" key="3">
    <source>
        <dbReference type="SAM" id="Phobius"/>
    </source>
</evidence>
<evidence type="ECO:0000256" key="2">
    <source>
        <dbReference type="SAM" id="MobiDB-lite"/>
    </source>
</evidence>
<protein>
    <submittedName>
        <fullName evidence="4">Predicted protein</fullName>
    </submittedName>
</protein>
<feature type="region of interest" description="Disordered" evidence="2">
    <location>
        <begin position="1"/>
        <end position="33"/>
    </location>
</feature>
<reference evidence="4 5" key="1">
    <citation type="journal article" date="2010" name="Cell">
        <title>The genome of Naegleria gruberi illuminates early eukaryotic versatility.</title>
        <authorList>
            <person name="Fritz-Laylin L.K."/>
            <person name="Prochnik S.E."/>
            <person name="Ginger M.L."/>
            <person name="Dacks J.B."/>
            <person name="Carpenter M.L."/>
            <person name="Field M.C."/>
            <person name="Kuo A."/>
            <person name="Paredez A."/>
            <person name="Chapman J."/>
            <person name="Pham J."/>
            <person name="Shu S."/>
            <person name="Neupane R."/>
            <person name="Cipriano M."/>
            <person name="Mancuso J."/>
            <person name="Tu H."/>
            <person name="Salamov A."/>
            <person name="Lindquist E."/>
            <person name="Shapiro H."/>
            <person name="Lucas S."/>
            <person name="Grigoriev I.V."/>
            <person name="Cande W.Z."/>
            <person name="Fulton C."/>
            <person name="Rokhsar D.S."/>
            <person name="Dawson S.C."/>
        </authorList>
    </citation>
    <scope>NUCLEOTIDE SEQUENCE [LARGE SCALE GENOMIC DNA]</scope>
    <source>
        <strain evidence="4 5">NEG-M</strain>
    </source>
</reference>
<evidence type="ECO:0000256" key="1">
    <source>
        <dbReference type="SAM" id="Coils"/>
    </source>
</evidence>
<feature type="compositionally biased region" description="Low complexity" evidence="2">
    <location>
        <begin position="63"/>
        <end position="86"/>
    </location>
</feature>
<proteinExistence type="predicted"/>
<dbReference type="Proteomes" id="UP000006671">
    <property type="component" value="Unassembled WGS sequence"/>
</dbReference>
<evidence type="ECO:0000313" key="4">
    <source>
        <dbReference type="EMBL" id="EFC46879.1"/>
    </source>
</evidence>
<feature type="coiled-coil region" evidence="1">
    <location>
        <begin position="229"/>
        <end position="256"/>
    </location>
</feature>
<accession>D2V8X7</accession>
<sequence length="300" mass="33561">MERKLNLTPLNKNRKAVVATEEETDEVSSPVTGNDFRSLLEDYNLKSPTSMQIKVVKKELHNSSPSSSPTTTTPIEQEEQQATPTQHRQPEERTFKNSSSRRVCSFAEERPISDEALMRTPNRFSTSVLPPMASSLVDVDDELDYVEVKRGSTTPIVPNSAQQSEILSLFSTPNIDTPARALQTPSTSTQPILQDTLAVEDIAVVPPVLNSINNELKQAALEEEIVISSVTKVESNTNLEEELKELEEKKIQELIKGSEEERLLFIDHKRSLWVLALLIAFSVVILDSLHLPYHGFSELI</sequence>
<dbReference type="VEuPathDB" id="AmoebaDB:NAEGRDRAFT_65319"/>
<feature type="transmembrane region" description="Helical" evidence="3">
    <location>
        <begin position="272"/>
        <end position="293"/>
    </location>
</feature>
<dbReference type="AlphaFoldDB" id="D2V8X7"/>
<dbReference type="EMBL" id="GG738857">
    <property type="protein sequence ID" value="EFC46879.1"/>
    <property type="molecule type" value="Genomic_DNA"/>
</dbReference>
<organism evidence="5">
    <name type="scientific">Naegleria gruberi</name>
    <name type="common">Amoeba</name>
    <dbReference type="NCBI Taxonomy" id="5762"/>
    <lineage>
        <taxon>Eukaryota</taxon>
        <taxon>Discoba</taxon>
        <taxon>Heterolobosea</taxon>
        <taxon>Tetramitia</taxon>
        <taxon>Eutetramitia</taxon>
        <taxon>Vahlkampfiidae</taxon>
        <taxon>Naegleria</taxon>
    </lineage>
</organism>
<gene>
    <name evidence="4" type="ORF">NAEGRDRAFT_65319</name>
</gene>
<dbReference type="InParanoid" id="D2V8X7"/>
<keyword evidence="3" id="KW-0812">Transmembrane</keyword>